<evidence type="ECO:0000313" key="1">
    <source>
        <dbReference type="EMBL" id="KAB2930592.1"/>
    </source>
</evidence>
<comment type="caution">
    <text evidence="1">The sequence shown here is derived from an EMBL/GenBank/DDBJ whole genome shotgun (WGS) entry which is preliminary data.</text>
</comment>
<evidence type="ECO:0000313" key="2">
    <source>
        <dbReference type="Proteomes" id="UP000460298"/>
    </source>
</evidence>
<reference evidence="1 2" key="1">
    <citation type="submission" date="2019-10" db="EMBL/GenBank/DDBJ databases">
        <title>Extracellular Electron Transfer in a Candidatus Methanoperedens spp. Enrichment Culture.</title>
        <authorList>
            <person name="Berger S."/>
            <person name="Rangel Shaw D."/>
            <person name="Berben T."/>
            <person name="In 'T Zandt M."/>
            <person name="Frank J."/>
            <person name="Reimann J."/>
            <person name="Jetten M.S.M."/>
            <person name="Welte C.U."/>
        </authorList>
    </citation>
    <scope>NUCLEOTIDE SEQUENCE [LARGE SCALE GENOMIC DNA]</scope>
    <source>
        <strain evidence="1">SB12</strain>
    </source>
</reference>
<proteinExistence type="predicted"/>
<accession>A0A833LXT3</accession>
<dbReference type="EMBL" id="WBUI01000019">
    <property type="protein sequence ID" value="KAB2930592.1"/>
    <property type="molecule type" value="Genomic_DNA"/>
</dbReference>
<dbReference type="GO" id="GO:0009976">
    <property type="term" value="F:tocopherol cyclase activity"/>
    <property type="evidence" value="ECO:0007669"/>
    <property type="project" value="InterPro"/>
</dbReference>
<dbReference type="SUPFAM" id="SSF159245">
    <property type="entry name" value="AttH-like"/>
    <property type="match status" value="1"/>
</dbReference>
<organism evidence="1 2">
    <name type="scientific">Leptonema illini</name>
    <dbReference type="NCBI Taxonomy" id="183"/>
    <lineage>
        <taxon>Bacteria</taxon>
        <taxon>Pseudomonadati</taxon>
        <taxon>Spirochaetota</taxon>
        <taxon>Spirochaetia</taxon>
        <taxon>Leptospirales</taxon>
        <taxon>Leptospiraceae</taxon>
        <taxon>Leptonema</taxon>
    </lineage>
</organism>
<gene>
    <name evidence="1" type="ORF">F9K24_16245</name>
</gene>
<dbReference type="AlphaFoldDB" id="A0A833LXT3"/>
<dbReference type="Pfam" id="PF14249">
    <property type="entry name" value="Tocopherol_cycl"/>
    <property type="match status" value="1"/>
</dbReference>
<evidence type="ECO:0008006" key="3">
    <source>
        <dbReference type="Google" id="ProtNLM"/>
    </source>
</evidence>
<protein>
    <recommendedName>
        <fullName evidence="3">AttH domain-containing protein</fullName>
    </recommendedName>
</protein>
<sequence>MRDYKKDSGNDPVYPHIKKNHVESYFLKLNVGEQALWVKFTYLRGAVAKEGVADVWAIWFDRQHAQIWKTSYSPSQCSHSGEAEEAGKAPGLRFGTAQWTGNRCSGSLTGDAGEIRWDLQLTPLADPLFLLGQDFLYADGFPGMKILSPLPAALVNGVVHVNGKEIRIQNAPGMQGHNWGRKHSYHYCWGHCSAFEAEDPSVYFEGFSAKIKLGPVITPYLSMAVLHIDGRTLRWTSLRKAASHNIQSDENSWSFAFSDNDFRLTGKMISPQFAELDYVNPDGRISLCRNSKQARFDLELLDLKTGSARTFRSNATALELLDLTDRRVG</sequence>
<dbReference type="Proteomes" id="UP000460298">
    <property type="component" value="Unassembled WGS sequence"/>
</dbReference>
<dbReference type="InterPro" id="IPR025893">
    <property type="entry name" value="Tocopherol_cyclase"/>
</dbReference>
<name>A0A833LXT3_9LEPT</name>